<dbReference type="Pfam" id="PF14457">
    <property type="entry name" value="Prok-E2_A"/>
    <property type="match status" value="1"/>
</dbReference>
<reference evidence="8 9" key="1">
    <citation type="submission" date="2018-08" db="EMBL/GenBank/DDBJ databases">
        <title>Recombination of ecologically and evolutionarily significant loci maintains genetic cohesion in the Pseudomonas syringae species complex.</title>
        <authorList>
            <person name="Dillon M."/>
            <person name="Thakur S."/>
            <person name="Almeida R.N.D."/>
            <person name="Weir B.S."/>
            <person name="Guttman D.S."/>
        </authorList>
    </citation>
    <scope>NUCLEOTIDE SEQUENCE [LARGE SCALE GENOMIC DNA]</scope>
    <source>
        <strain evidence="8 9">ICMP 15203</strain>
    </source>
</reference>
<organism evidence="8 9">
    <name type="scientific">Pseudomonas cannabina</name>
    <dbReference type="NCBI Taxonomy" id="86840"/>
    <lineage>
        <taxon>Bacteria</taxon>
        <taxon>Pseudomonadati</taxon>
        <taxon>Pseudomonadota</taxon>
        <taxon>Gammaproteobacteria</taxon>
        <taxon>Pseudomonadales</taxon>
        <taxon>Pseudomonadaceae</taxon>
        <taxon>Pseudomonas</taxon>
    </lineage>
</organism>
<protein>
    <submittedName>
        <fullName evidence="8">ThiF protein</fullName>
    </submittedName>
</protein>
<dbReference type="InterPro" id="IPR035985">
    <property type="entry name" value="Ubiquitin-activating_enz"/>
</dbReference>
<evidence type="ECO:0000313" key="8">
    <source>
        <dbReference type="EMBL" id="RMN88005.1"/>
    </source>
</evidence>
<proteinExistence type="predicted"/>
<evidence type="ECO:0000256" key="4">
    <source>
        <dbReference type="ARBA" id="ARBA00022833"/>
    </source>
</evidence>
<keyword evidence="5" id="KW-0482">Metalloprotease</keyword>
<evidence type="ECO:0000256" key="1">
    <source>
        <dbReference type="ARBA" id="ARBA00022670"/>
    </source>
</evidence>
<keyword evidence="4" id="KW-0862">Zinc</keyword>
<dbReference type="Gene3D" id="3.40.140.10">
    <property type="entry name" value="Cytidine Deaminase, domain 2"/>
    <property type="match status" value="1"/>
</dbReference>
<dbReference type="InterPro" id="IPR028090">
    <property type="entry name" value="JAB_dom_prok"/>
</dbReference>
<dbReference type="GO" id="GO:0046872">
    <property type="term" value="F:metal ion binding"/>
    <property type="evidence" value="ECO:0007669"/>
    <property type="project" value="UniProtKB-KW"/>
</dbReference>
<sequence>MTEYFELGKQVCEKTYTPLFPKTRSLLNACKENQFVDVVELRVFEQSGSTTEIIVIDAGDATIEHASPSGIKRNERLAIGIRASTHMPVIVWALRKDFPGLSHLHATPEGEPRALCLYNVAWSSTERTWTAEKLIQRIFWWLKQSATGTLHRSDQPLEQLFYLSQYQLLLPSDHLKYTAGQENQLAIQWLPDDNGMLRALPPSSPVYNPEYVGRFQLLPIMIGPLESHEVVAAPRTLGQLQDRLRTLGSDLIGPLINSLKTSFAVGAGPLTQNLKAVTGLIILVYVPRNRNGVFDRHDVLGYIVLKNPIDLANDLGLNPFVVNERSYLVPLIGEDSCAPQSENWKSSEVLLVEIRQGVDRKFAQSLSSIDPVSADFQGVLAGVGALGSLLADIWAREAWGKWTYVDPDKLLPHNLTRHIAVDAQLGLSKTAVVKRHVTEIFPNTPAPTAINASVTDELELLSTSLASADVLVDVTTTLNVPRDLSVREGVSRIASLFITPSGNGCVLMLEDKNRSLRAWAIEAQYYRAILTSQWGEGHLVSHLGDIWVGGGCRDISVKISPERIHLHAGVLSRQLRRSLQSPDARACVWTVDDATDAVSQTELLLHTSYAIQRKGWTIIYDDGLMTKLNQYRDNGLPSETGGMLLGVTDTKSMTILMVDALAAPVDSQASPCHFIRGKEGQQEALEACHLRTANIVDYIGEWHSHLHGCPSTPSQDDKNLLASLTRKMSADGLPMLMVIVAEGSIGFNVGTLSTA</sequence>
<evidence type="ECO:0000259" key="7">
    <source>
        <dbReference type="Pfam" id="PF14464"/>
    </source>
</evidence>
<dbReference type="Pfam" id="PF00899">
    <property type="entry name" value="ThiF"/>
    <property type="match status" value="1"/>
</dbReference>
<dbReference type="Proteomes" id="UP000270524">
    <property type="component" value="Unassembled WGS sequence"/>
</dbReference>
<keyword evidence="1" id="KW-0645">Protease</keyword>
<gene>
    <name evidence="8" type="ORF">ALQ51_00325</name>
</gene>
<dbReference type="GO" id="GO:0008641">
    <property type="term" value="F:ubiquitin-like modifier activating enzyme activity"/>
    <property type="evidence" value="ECO:0007669"/>
    <property type="project" value="InterPro"/>
</dbReference>
<keyword evidence="3" id="KW-0378">Hydrolase</keyword>
<evidence type="ECO:0000256" key="2">
    <source>
        <dbReference type="ARBA" id="ARBA00022723"/>
    </source>
</evidence>
<keyword evidence="2" id="KW-0479">Metal-binding</keyword>
<evidence type="ECO:0000256" key="3">
    <source>
        <dbReference type="ARBA" id="ARBA00022801"/>
    </source>
</evidence>
<evidence type="ECO:0000256" key="5">
    <source>
        <dbReference type="ARBA" id="ARBA00023049"/>
    </source>
</evidence>
<feature type="domain" description="JAB" evidence="7">
    <location>
        <begin position="632"/>
        <end position="742"/>
    </location>
</feature>
<dbReference type="InterPro" id="IPR000594">
    <property type="entry name" value="ThiF_NAD_FAD-bd"/>
</dbReference>
<dbReference type="AlphaFoldDB" id="A0A3M3QVP2"/>
<name>A0A3M3QVP2_PSECA</name>
<evidence type="ECO:0000313" key="9">
    <source>
        <dbReference type="Proteomes" id="UP000270524"/>
    </source>
</evidence>
<dbReference type="CDD" id="cd01483">
    <property type="entry name" value="E1_enzyme_family"/>
    <property type="match status" value="1"/>
</dbReference>
<dbReference type="GO" id="GO:0008237">
    <property type="term" value="F:metallopeptidase activity"/>
    <property type="evidence" value="ECO:0007669"/>
    <property type="project" value="UniProtKB-KW"/>
</dbReference>
<dbReference type="Gene3D" id="3.40.50.720">
    <property type="entry name" value="NAD(P)-binding Rossmann-like Domain"/>
    <property type="match status" value="1"/>
</dbReference>
<accession>A0A3M3QVP2</accession>
<dbReference type="RefSeq" id="WP_057413934.1">
    <property type="nucleotide sequence ID" value="NZ_RBPJ01000313.1"/>
</dbReference>
<dbReference type="EMBL" id="RBPJ01000313">
    <property type="protein sequence ID" value="RMN88005.1"/>
    <property type="molecule type" value="Genomic_DNA"/>
</dbReference>
<dbReference type="SUPFAM" id="SSF69572">
    <property type="entry name" value="Activating enzymes of the ubiquitin-like proteins"/>
    <property type="match status" value="1"/>
</dbReference>
<comment type="caution">
    <text evidence="8">The sequence shown here is derived from an EMBL/GenBank/DDBJ whole genome shotgun (WGS) entry which is preliminary data.</text>
</comment>
<dbReference type="GO" id="GO:0006508">
    <property type="term" value="P:proteolysis"/>
    <property type="evidence" value="ECO:0007669"/>
    <property type="project" value="UniProtKB-KW"/>
</dbReference>
<evidence type="ECO:0000259" key="6">
    <source>
        <dbReference type="Pfam" id="PF00899"/>
    </source>
</evidence>
<dbReference type="Pfam" id="PF14464">
    <property type="entry name" value="Prok-JAB"/>
    <property type="match status" value="1"/>
</dbReference>
<feature type="domain" description="THIF-type NAD/FAD binding fold" evidence="6">
    <location>
        <begin position="379"/>
        <end position="479"/>
    </location>
</feature>
<dbReference type="InterPro" id="IPR032865">
    <property type="entry name" value="Prok-E2_A"/>
</dbReference>